<feature type="region of interest" description="Disordered" evidence="2">
    <location>
        <begin position="1"/>
        <end position="29"/>
    </location>
</feature>
<dbReference type="SMART" id="SM00355">
    <property type="entry name" value="ZnF_C2H2"/>
    <property type="match status" value="1"/>
</dbReference>
<feature type="region of interest" description="Disordered" evidence="2">
    <location>
        <begin position="64"/>
        <end position="90"/>
    </location>
</feature>
<dbReference type="PROSITE" id="PS00028">
    <property type="entry name" value="ZINC_FINGER_C2H2_1"/>
    <property type="match status" value="1"/>
</dbReference>
<dbReference type="Proteomes" id="UP000813461">
    <property type="component" value="Unassembled WGS sequence"/>
</dbReference>
<dbReference type="AlphaFoldDB" id="A0A8K0QTX5"/>
<keyword evidence="1" id="KW-0862">Zinc</keyword>
<accession>A0A8K0QTX5</accession>
<dbReference type="PROSITE" id="PS50157">
    <property type="entry name" value="ZINC_FINGER_C2H2_2"/>
    <property type="match status" value="1"/>
</dbReference>
<evidence type="ECO:0000313" key="5">
    <source>
        <dbReference type="Proteomes" id="UP000813461"/>
    </source>
</evidence>
<dbReference type="OrthoDB" id="6365676at2759"/>
<comment type="caution">
    <text evidence="4">The sequence shown here is derived from an EMBL/GenBank/DDBJ whole genome shotgun (WGS) entry which is preliminary data.</text>
</comment>
<dbReference type="InterPro" id="IPR036236">
    <property type="entry name" value="Znf_C2H2_sf"/>
</dbReference>
<dbReference type="SUPFAM" id="SSF57667">
    <property type="entry name" value="beta-beta-alpha zinc fingers"/>
    <property type="match status" value="1"/>
</dbReference>
<keyword evidence="1" id="KW-0479">Metal-binding</keyword>
<dbReference type="GO" id="GO:0008270">
    <property type="term" value="F:zinc ion binding"/>
    <property type="evidence" value="ECO:0007669"/>
    <property type="project" value="UniProtKB-KW"/>
</dbReference>
<gene>
    <name evidence="4" type="ORF">FB567DRAFT_634447</name>
</gene>
<feature type="compositionally biased region" description="Polar residues" evidence="2">
    <location>
        <begin position="71"/>
        <end position="90"/>
    </location>
</feature>
<feature type="region of interest" description="Disordered" evidence="2">
    <location>
        <begin position="261"/>
        <end position="292"/>
    </location>
</feature>
<keyword evidence="5" id="KW-1185">Reference proteome</keyword>
<evidence type="ECO:0000313" key="4">
    <source>
        <dbReference type="EMBL" id="KAH7068474.1"/>
    </source>
</evidence>
<dbReference type="InterPro" id="IPR013087">
    <property type="entry name" value="Znf_C2H2_type"/>
</dbReference>
<feature type="domain" description="C2H2-type" evidence="3">
    <location>
        <begin position="239"/>
        <end position="269"/>
    </location>
</feature>
<dbReference type="Gene3D" id="3.30.160.60">
    <property type="entry name" value="Classic Zinc Finger"/>
    <property type="match status" value="1"/>
</dbReference>
<proteinExistence type="predicted"/>
<evidence type="ECO:0000256" key="2">
    <source>
        <dbReference type="SAM" id="MobiDB-lite"/>
    </source>
</evidence>
<protein>
    <recommendedName>
        <fullName evidence="3">C2H2-type domain-containing protein</fullName>
    </recommendedName>
</protein>
<dbReference type="EMBL" id="JAGMVJ010000032">
    <property type="protein sequence ID" value="KAH7068474.1"/>
    <property type="molecule type" value="Genomic_DNA"/>
</dbReference>
<evidence type="ECO:0000259" key="3">
    <source>
        <dbReference type="PROSITE" id="PS50157"/>
    </source>
</evidence>
<evidence type="ECO:0000256" key="1">
    <source>
        <dbReference type="PROSITE-ProRule" id="PRU00042"/>
    </source>
</evidence>
<sequence>MDQNNQGTAWCPEGDENEEASGTQWGHIAGQEDVAPWPYHSHAASGSGVSSSNDYAYYPGPGTPSPYLMPTEQNGISSGYTQTSQGSRSNAGEVNLFRDRGEVFGTQQLESDSTGFYPPQPHDVVQSTESYAHPSHSLDEHREVASEGYCRTGTNVNVSYPAQYSNHIAGASSMSYSPSASQLNTYSPAPNTAQSAANYTVACPYRCGVVLTGVHAVGNLTRHLKTKACAASGKAKVRYPCPIDGCTKEYSRSDGLRVHMRKQHGAPAANPRNGSPVDDLNENDDDEQRRLE</sequence>
<keyword evidence="1" id="KW-0863">Zinc-finger</keyword>
<organism evidence="4 5">
    <name type="scientific">Paraphoma chrysanthemicola</name>
    <dbReference type="NCBI Taxonomy" id="798071"/>
    <lineage>
        <taxon>Eukaryota</taxon>
        <taxon>Fungi</taxon>
        <taxon>Dikarya</taxon>
        <taxon>Ascomycota</taxon>
        <taxon>Pezizomycotina</taxon>
        <taxon>Dothideomycetes</taxon>
        <taxon>Pleosporomycetidae</taxon>
        <taxon>Pleosporales</taxon>
        <taxon>Pleosporineae</taxon>
        <taxon>Phaeosphaeriaceae</taxon>
        <taxon>Paraphoma</taxon>
    </lineage>
</organism>
<reference evidence="4" key="1">
    <citation type="journal article" date="2021" name="Nat. Commun.">
        <title>Genetic determinants of endophytism in the Arabidopsis root mycobiome.</title>
        <authorList>
            <person name="Mesny F."/>
            <person name="Miyauchi S."/>
            <person name="Thiergart T."/>
            <person name="Pickel B."/>
            <person name="Atanasova L."/>
            <person name="Karlsson M."/>
            <person name="Huettel B."/>
            <person name="Barry K.W."/>
            <person name="Haridas S."/>
            <person name="Chen C."/>
            <person name="Bauer D."/>
            <person name="Andreopoulos W."/>
            <person name="Pangilinan J."/>
            <person name="LaButti K."/>
            <person name="Riley R."/>
            <person name="Lipzen A."/>
            <person name="Clum A."/>
            <person name="Drula E."/>
            <person name="Henrissat B."/>
            <person name="Kohler A."/>
            <person name="Grigoriev I.V."/>
            <person name="Martin F.M."/>
            <person name="Hacquard S."/>
        </authorList>
    </citation>
    <scope>NUCLEOTIDE SEQUENCE</scope>
    <source>
        <strain evidence="4">MPI-SDFR-AT-0120</strain>
    </source>
</reference>
<name>A0A8K0QTX5_9PLEO</name>